<evidence type="ECO:0000256" key="3">
    <source>
        <dbReference type="PIRSR" id="PIRSR605511-2"/>
    </source>
</evidence>
<feature type="binding site" evidence="3">
    <location>
        <position position="276"/>
    </location>
    <ligand>
        <name>a divalent metal cation</name>
        <dbReference type="ChEBI" id="CHEBI:60240"/>
    </ligand>
</feature>
<dbReference type="InterPro" id="IPR011042">
    <property type="entry name" value="6-blade_b-propeller_TolB-like"/>
</dbReference>
<name>A0A2W7RL01_9BACT</name>
<feature type="active site" description="Proton donor/acceptor" evidence="2">
    <location>
        <position position="276"/>
    </location>
</feature>
<feature type="binding site" evidence="3">
    <location>
        <position position="220"/>
    </location>
    <ligand>
        <name>a divalent metal cation</name>
        <dbReference type="ChEBI" id="CHEBI:60240"/>
    </ligand>
</feature>
<dbReference type="OrthoDB" id="241638at2"/>
<dbReference type="AlphaFoldDB" id="A0A2W7RL01"/>
<evidence type="ECO:0000313" key="5">
    <source>
        <dbReference type="EMBL" id="PZX51355.1"/>
    </source>
</evidence>
<keyword evidence="6" id="KW-1185">Reference proteome</keyword>
<dbReference type="Gene3D" id="2.120.10.30">
    <property type="entry name" value="TolB, C-terminal domain"/>
    <property type="match status" value="1"/>
</dbReference>
<organism evidence="5 6">
    <name type="scientific">Algoriphagus chordae</name>
    <dbReference type="NCBI Taxonomy" id="237019"/>
    <lineage>
        <taxon>Bacteria</taxon>
        <taxon>Pseudomonadati</taxon>
        <taxon>Bacteroidota</taxon>
        <taxon>Cytophagia</taxon>
        <taxon>Cytophagales</taxon>
        <taxon>Cyclobacteriaceae</taxon>
        <taxon>Algoriphagus</taxon>
    </lineage>
</organism>
<feature type="domain" description="SMP-30/Gluconolactonase/LRE-like region" evidence="4">
    <location>
        <begin position="64"/>
        <end position="329"/>
    </location>
</feature>
<dbReference type="SUPFAM" id="SSF63829">
    <property type="entry name" value="Calcium-dependent phosphotriesterase"/>
    <property type="match status" value="1"/>
</dbReference>
<dbReference type="EMBL" id="QKZT01000009">
    <property type="protein sequence ID" value="PZX51355.1"/>
    <property type="molecule type" value="Genomic_DNA"/>
</dbReference>
<sequence>MRISSFLLLLSTSLACTGPKNNTEALSVGSSYKTVGSVLRVDSVVNSLIPEGAEIEVLASGFEWSEGPLWLADQNALLFSDVPTNKIWKWTEKDSLTLFLEPSGYLGTETNKKEPGSNGLALDAEGNLILCQHGERRIAKMNATLTAPKADFTSIVSDFEGARFNSPNDLVINKSGQLFFTDPPYGLDDWNPKELDFQGVYRLDTDGSLSLLLDSLNRPNGIGLSPDQQTLYVAQSDAQKARYYAFDLDQNGDVLTGRVLLDVTSTVGDDHPGLPDGLTVHSSGVLFASGPGGIWLISSEGKHLGTIQTGQGTSNCTFDADESYLYMTADAYLMRIKMN</sequence>
<dbReference type="GO" id="GO:0046872">
    <property type="term" value="F:metal ion binding"/>
    <property type="evidence" value="ECO:0007669"/>
    <property type="project" value="UniProtKB-KW"/>
</dbReference>
<dbReference type="PROSITE" id="PS51257">
    <property type="entry name" value="PROKAR_LIPOPROTEIN"/>
    <property type="match status" value="1"/>
</dbReference>
<dbReference type="PRINTS" id="PR01790">
    <property type="entry name" value="SMP30FAMILY"/>
</dbReference>
<evidence type="ECO:0000256" key="2">
    <source>
        <dbReference type="PIRSR" id="PIRSR605511-1"/>
    </source>
</evidence>
<evidence type="ECO:0000256" key="1">
    <source>
        <dbReference type="ARBA" id="ARBA00022801"/>
    </source>
</evidence>
<proteinExistence type="predicted"/>
<dbReference type="InterPro" id="IPR013658">
    <property type="entry name" value="SGL"/>
</dbReference>
<dbReference type="PANTHER" id="PTHR47572">
    <property type="entry name" value="LIPOPROTEIN-RELATED"/>
    <property type="match status" value="1"/>
</dbReference>
<dbReference type="Proteomes" id="UP000248882">
    <property type="component" value="Unassembled WGS sequence"/>
</dbReference>
<evidence type="ECO:0000259" key="4">
    <source>
        <dbReference type="Pfam" id="PF08450"/>
    </source>
</evidence>
<dbReference type="GO" id="GO:0016787">
    <property type="term" value="F:hydrolase activity"/>
    <property type="evidence" value="ECO:0007669"/>
    <property type="project" value="UniProtKB-KW"/>
</dbReference>
<keyword evidence="3" id="KW-0862">Zinc</keyword>
<comment type="caution">
    <text evidence="5">The sequence shown here is derived from an EMBL/GenBank/DDBJ whole genome shotgun (WGS) entry which is preliminary data.</text>
</comment>
<dbReference type="InterPro" id="IPR005511">
    <property type="entry name" value="SMP-30"/>
</dbReference>
<gene>
    <name evidence="5" type="ORF">LV85_02299</name>
</gene>
<feature type="binding site" evidence="3">
    <location>
        <position position="168"/>
    </location>
    <ligand>
        <name>substrate</name>
    </ligand>
</feature>
<dbReference type="Pfam" id="PF08450">
    <property type="entry name" value="SGL"/>
    <property type="match status" value="1"/>
</dbReference>
<keyword evidence="3" id="KW-0479">Metal-binding</keyword>
<accession>A0A2W7RL01</accession>
<dbReference type="InterPro" id="IPR051262">
    <property type="entry name" value="SMP-30/CGR1_Lactonase"/>
</dbReference>
<dbReference type="PANTHER" id="PTHR47572:SF4">
    <property type="entry name" value="LACTONASE DRP35"/>
    <property type="match status" value="1"/>
</dbReference>
<feature type="binding site" evidence="3">
    <location>
        <position position="189"/>
    </location>
    <ligand>
        <name>substrate</name>
    </ligand>
</feature>
<keyword evidence="1" id="KW-0378">Hydrolase</keyword>
<comment type="cofactor">
    <cofactor evidence="3">
        <name>Zn(2+)</name>
        <dbReference type="ChEBI" id="CHEBI:29105"/>
    </cofactor>
    <text evidence="3">Binds 1 divalent metal cation per subunit.</text>
</comment>
<dbReference type="RefSeq" id="WP_111319471.1">
    <property type="nucleotide sequence ID" value="NZ_QKZT01000009.1"/>
</dbReference>
<feature type="binding site" evidence="3">
    <location>
        <position position="66"/>
    </location>
    <ligand>
        <name>a divalent metal cation</name>
        <dbReference type="ChEBI" id="CHEBI:60240"/>
    </ligand>
</feature>
<protein>
    <submittedName>
        <fullName evidence="5">Gluconolactonase</fullName>
    </submittedName>
</protein>
<evidence type="ECO:0000313" key="6">
    <source>
        <dbReference type="Proteomes" id="UP000248882"/>
    </source>
</evidence>
<reference evidence="5 6" key="1">
    <citation type="submission" date="2018-06" db="EMBL/GenBank/DDBJ databases">
        <title>Genomic Encyclopedia of Archaeal and Bacterial Type Strains, Phase II (KMG-II): from individual species to whole genera.</title>
        <authorList>
            <person name="Goeker M."/>
        </authorList>
    </citation>
    <scope>NUCLEOTIDE SEQUENCE [LARGE SCALE GENOMIC DNA]</scope>
    <source>
        <strain evidence="5 6">DSM 19830</strain>
    </source>
</reference>